<dbReference type="OrthoDB" id="2757952at2759"/>
<sequence>MPTDSDTGFQGSNFVGNGEQLYRFPPATDFNFNFMNPLQDGDLFMSVAHPQNMGLGMSNFQPVFDPLAMSASGGGPTSLIGELNNLTLQGGPDPLSAVSPVQSNNLHGGAPYAFTQGQLLPVNNGFRVDPAPPGQDRSSISNGGIDASTSGNPQATQPSPIFNHADVVTRLAAAEAKVQEIEHQMAAGLKKRRSPVQLEPSIRDELHKTCTDMIGCFEKIRLTEDPDEPPYFDLPEPLAVGVPDRTAPDGTGILFNPRWNEKVTSSYNNRYIEAIVDVMTTTKRHLLNPAKHTRDVLKSAAQEYLRSLKRARSFRLNLEGRTRLEQRRQMARQWNRRRVKAYELRKAAIVLRKVVGHDQSVGLDSLVDTDWVSSEYSDAAECLEIRPVEWHSEKLQALYASLRTIRAALPRGKTLDGISLVANPQDDGKDFTDKQRVHFLRIVSANVELRKLRASNQRKRFIGSSDVRMRTKAITKGKIYQDCVSEQWAATHLSPDAAEFTQTPRPAHVTIWDAVLPQQLVDAKVRE</sequence>
<feature type="region of interest" description="Disordered" evidence="2">
    <location>
        <begin position="123"/>
        <end position="160"/>
    </location>
</feature>
<accession>A0A2G8SJM9</accession>
<evidence type="ECO:0000313" key="4">
    <source>
        <dbReference type="Proteomes" id="UP000230002"/>
    </source>
</evidence>
<dbReference type="EMBL" id="AYKW01000007">
    <property type="protein sequence ID" value="PIL33758.1"/>
    <property type="molecule type" value="Genomic_DNA"/>
</dbReference>
<proteinExistence type="predicted"/>
<dbReference type="Proteomes" id="UP000230002">
    <property type="component" value="Unassembled WGS sequence"/>
</dbReference>
<gene>
    <name evidence="3" type="ORF">GSI_04383</name>
</gene>
<dbReference type="AlphaFoldDB" id="A0A2G8SJM9"/>
<evidence type="ECO:0000256" key="2">
    <source>
        <dbReference type="SAM" id="MobiDB-lite"/>
    </source>
</evidence>
<feature type="coiled-coil region" evidence="1">
    <location>
        <begin position="164"/>
        <end position="191"/>
    </location>
</feature>
<reference evidence="3 4" key="1">
    <citation type="journal article" date="2015" name="Sci. Rep.">
        <title>Chromosome-level genome map provides insights into diverse defense mechanisms in the medicinal fungus Ganoderma sinense.</title>
        <authorList>
            <person name="Zhu Y."/>
            <person name="Xu J."/>
            <person name="Sun C."/>
            <person name="Zhou S."/>
            <person name="Xu H."/>
            <person name="Nelson D.R."/>
            <person name="Qian J."/>
            <person name="Song J."/>
            <person name="Luo H."/>
            <person name="Xiang L."/>
            <person name="Li Y."/>
            <person name="Xu Z."/>
            <person name="Ji A."/>
            <person name="Wang L."/>
            <person name="Lu S."/>
            <person name="Hayward A."/>
            <person name="Sun W."/>
            <person name="Li X."/>
            <person name="Schwartz D.C."/>
            <person name="Wang Y."/>
            <person name="Chen S."/>
        </authorList>
    </citation>
    <scope>NUCLEOTIDE SEQUENCE [LARGE SCALE GENOMIC DNA]</scope>
    <source>
        <strain evidence="3 4">ZZ0214-1</strain>
    </source>
</reference>
<name>A0A2G8SJM9_9APHY</name>
<evidence type="ECO:0000313" key="3">
    <source>
        <dbReference type="EMBL" id="PIL33758.1"/>
    </source>
</evidence>
<protein>
    <submittedName>
        <fullName evidence="3">Uncharacterized protein</fullName>
    </submittedName>
</protein>
<evidence type="ECO:0000256" key="1">
    <source>
        <dbReference type="SAM" id="Coils"/>
    </source>
</evidence>
<comment type="caution">
    <text evidence="3">The sequence shown here is derived from an EMBL/GenBank/DDBJ whole genome shotgun (WGS) entry which is preliminary data.</text>
</comment>
<keyword evidence="4" id="KW-1185">Reference proteome</keyword>
<feature type="compositionally biased region" description="Polar residues" evidence="2">
    <location>
        <begin position="136"/>
        <end position="160"/>
    </location>
</feature>
<keyword evidence="1" id="KW-0175">Coiled coil</keyword>
<organism evidence="3 4">
    <name type="scientific">Ganoderma sinense ZZ0214-1</name>
    <dbReference type="NCBI Taxonomy" id="1077348"/>
    <lineage>
        <taxon>Eukaryota</taxon>
        <taxon>Fungi</taxon>
        <taxon>Dikarya</taxon>
        <taxon>Basidiomycota</taxon>
        <taxon>Agaricomycotina</taxon>
        <taxon>Agaricomycetes</taxon>
        <taxon>Polyporales</taxon>
        <taxon>Polyporaceae</taxon>
        <taxon>Ganoderma</taxon>
    </lineage>
</organism>